<proteinExistence type="predicted"/>
<dbReference type="PANTHER" id="PTHR33327">
    <property type="entry name" value="ENDONUCLEASE"/>
    <property type="match status" value="1"/>
</dbReference>
<sequence length="197" mass="21952">METTGDSRRASPDPAATQAVSAVSFRLPRFWPADPSLWLAQVSSQFVTARLTAQTSKFHHVVSALPPEIASEIRHLILAPPETNPYEKLSAELLKRTSSSERQRLQQLISAEELGDRKPSQLLRRLQQVLGDFLRRFDLVRSGPATRALPTAPTFDRPQGARRCSGLVAGKARAACRLRDGIRLPNHVSDRDHFDNK</sequence>
<accession>A0A9D4Q6K8</accession>
<evidence type="ECO:0000259" key="1">
    <source>
        <dbReference type="Pfam" id="PF23055"/>
    </source>
</evidence>
<dbReference type="InterPro" id="IPR055469">
    <property type="entry name" value="DUF7041"/>
</dbReference>
<dbReference type="VEuPathDB" id="VectorBase:RSAN_058252"/>
<feature type="domain" description="DUF7041" evidence="1">
    <location>
        <begin position="27"/>
        <end position="109"/>
    </location>
</feature>
<keyword evidence="3" id="KW-1185">Reference proteome</keyword>
<dbReference type="AlphaFoldDB" id="A0A9D4Q6K8"/>
<reference evidence="2" key="1">
    <citation type="journal article" date="2020" name="Cell">
        <title>Large-Scale Comparative Analyses of Tick Genomes Elucidate Their Genetic Diversity and Vector Capacities.</title>
        <authorList>
            <consortium name="Tick Genome and Microbiome Consortium (TIGMIC)"/>
            <person name="Jia N."/>
            <person name="Wang J."/>
            <person name="Shi W."/>
            <person name="Du L."/>
            <person name="Sun Y."/>
            <person name="Zhan W."/>
            <person name="Jiang J.F."/>
            <person name="Wang Q."/>
            <person name="Zhang B."/>
            <person name="Ji P."/>
            <person name="Bell-Sakyi L."/>
            <person name="Cui X.M."/>
            <person name="Yuan T.T."/>
            <person name="Jiang B.G."/>
            <person name="Yang W.F."/>
            <person name="Lam T.T."/>
            <person name="Chang Q.C."/>
            <person name="Ding S.J."/>
            <person name="Wang X.J."/>
            <person name="Zhu J.G."/>
            <person name="Ruan X.D."/>
            <person name="Zhao L."/>
            <person name="Wei J.T."/>
            <person name="Ye R.Z."/>
            <person name="Que T.C."/>
            <person name="Du C.H."/>
            <person name="Zhou Y.H."/>
            <person name="Cheng J.X."/>
            <person name="Dai P.F."/>
            <person name="Guo W.B."/>
            <person name="Han X.H."/>
            <person name="Huang E.J."/>
            <person name="Li L.F."/>
            <person name="Wei W."/>
            <person name="Gao Y.C."/>
            <person name="Liu J.Z."/>
            <person name="Shao H.Z."/>
            <person name="Wang X."/>
            <person name="Wang C.C."/>
            <person name="Yang T.C."/>
            <person name="Huo Q.B."/>
            <person name="Li W."/>
            <person name="Chen H.Y."/>
            <person name="Chen S.E."/>
            <person name="Zhou L.G."/>
            <person name="Ni X.B."/>
            <person name="Tian J.H."/>
            <person name="Sheng Y."/>
            <person name="Liu T."/>
            <person name="Pan Y.S."/>
            <person name="Xia L.Y."/>
            <person name="Li J."/>
            <person name="Zhao F."/>
            <person name="Cao W.C."/>
        </authorList>
    </citation>
    <scope>NUCLEOTIDE SEQUENCE</scope>
    <source>
        <strain evidence="2">Rsan-2018</strain>
    </source>
</reference>
<name>A0A9D4Q6K8_RHISA</name>
<dbReference type="Proteomes" id="UP000821837">
    <property type="component" value="Unassembled WGS sequence"/>
</dbReference>
<dbReference type="Pfam" id="PF23055">
    <property type="entry name" value="DUF7041"/>
    <property type="match status" value="1"/>
</dbReference>
<organism evidence="2 3">
    <name type="scientific">Rhipicephalus sanguineus</name>
    <name type="common">Brown dog tick</name>
    <name type="synonym">Ixodes sanguineus</name>
    <dbReference type="NCBI Taxonomy" id="34632"/>
    <lineage>
        <taxon>Eukaryota</taxon>
        <taxon>Metazoa</taxon>
        <taxon>Ecdysozoa</taxon>
        <taxon>Arthropoda</taxon>
        <taxon>Chelicerata</taxon>
        <taxon>Arachnida</taxon>
        <taxon>Acari</taxon>
        <taxon>Parasitiformes</taxon>
        <taxon>Ixodida</taxon>
        <taxon>Ixodoidea</taxon>
        <taxon>Ixodidae</taxon>
        <taxon>Rhipicephalinae</taxon>
        <taxon>Rhipicephalus</taxon>
        <taxon>Rhipicephalus</taxon>
    </lineage>
</organism>
<gene>
    <name evidence="2" type="ORF">HPB52_010578</name>
</gene>
<comment type="caution">
    <text evidence="2">The sequence shown here is derived from an EMBL/GenBank/DDBJ whole genome shotgun (WGS) entry which is preliminary data.</text>
</comment>
<dbReference type="PANTHER" id="PTHR33327:SF3">
    <property type="entry name" value="RNA-DIRECTED DNA POLYMERASE"/>
    <property type="match status" value="1"/>
</dbReference>
<evidence type="ECO:0000313" key="3">
    <source>
        <dbReference type="Proteomes" id="UP000821837"/>
    </source>
</evidence>
<reference evidence="2" key="2">
    <citation type="submission" date="2021-09" db="EMBL/GenBank/DDBJ databases">
        <authorList>
            <person name="Jia N."/>
            <person name="Wang J."/>
            <person name="Shi W."/>
            <person name="Du L."/>
            <person name="Sun Y."/>
            <person name="Zhan W."/>
            <person name="Jiang J."/>
            <person name="Wang Q."/>
            <person name="Zhang B."/>
            <person name="Ji P."/>
            <person name="Sakyi L.B."/>
            <person name="Cui X."/>
            <person name="Yuan T."/>
            <person name="Jiang B."/>
            <person name="Yang W."/>
            <person name="Lam T.T.-Y."/>
            <person name="Chang Q."/>
            <person name="Ding S."/>
            <person name="Wang X."/>
            <person name="Zhu J."/>
            <person name="Ruan X."/>
            <person name="Zhao L."/>
            <person name="Wei J."/>
            <person name="Que T."/>
            <person name="Du C."/>
            <person name="Cheng J."/>
            <person name="Dai P."/>
            <person name="Han X."/>
            <person name="Huang E."/>
            <person name="Gao Y."/>
            <person name="Liu J."/>
            <person name="Shao H."/>
            <person name="Ye R."/>
            <person name="Li L."/>
            <person name="Wei W."/>
            <person name="Wang X."/>
            <person name="Wang C."/>
            <person name="Huo Q."/>
            <person name="Li W."/>
            <person name="Guo W."/>
            <person name="Chen H."/>
            <person name="Chen S."/>
            <person name="Zhou L."/>
            <person name="Zhou L."/>
            <person name="Ni X."/>
            <person name="Tian J."/>
            <person name="Zhou Y."/>
            <person name="Sheng Y."/>
            <person name="Liu T."/>
            <person name="Pan Y."/>
            <person name="Xia L."/>
            <person name="Li J."/>
            <person name="Zhao F."/>
            <person name="Cao W."/>
        </authorList>
    </citation>
    <scope>NUCLEOTIDE SEQUENCE</scope>
    <source>
        <strain evidence="2">Rsan-2018</strain>
        <tissue evidence="2">Larvae</tissue>
    </source>
</reference>
<evidence type="ECO:0000313" key="2">
    <source>
        <dbReference type="EMBL" id="KAH7968666.1"/>
    </source>
</evidence>
<dbReference type="EMBL" id="JABSTV010001248">
    <property type="protein sequence ID" value="KAH7968666.1"/>
    <property type="molecule type" value="Genomic_DNA"/>
</dbReference>
<protein>
    <recommendedName>
        <fullName evidence="1">DUF7041 domain-containing protein</fullName>
    </recommendedName>
</protein>